<gene>
    <name evidence="7" type="ORF">MAUB_08170</name>
</gene>
<feature type="transmembrane region" description="Helical" evidence="5">
    <location>
        <begin position="139"/>
        <end position="161"/>
    </location>
</feature>
<dbReference type="Gene3D" id="3.30.750.24">
    <property type="entry name" value="STAS domain"/>
    <property type="match status" value="1"/>
</dbReference>
<evidence type="ECO:0000256" key="3">
    <source>
        <dbReference type="ARBA" id="ARBA00022989"/>
    </source>
</evidence>
<feature type="transmembrane region" description="Helical" evidence="5">
    <location>
        <begin position="207"/>
        <end position="225"/>
    </location>
</feature>
<feature type="transmembrane region" description="Helical" evidence="5">
    <location>
        <begin position="29"/>
        <end position="50"/>
    </location>
</feature>
<comment type="subcellular location">
    <subcellularLocation>
        <location evidence="1">Membrane</location>
        <topology evidence="1">Multi-pass membrane protein</topology>
    </subcellularLocation>
</comment>
<dbReference type="InterPro" id="IPR011547">
    <property type="entry name" value="SLC26A/SulP_dom"/>
</dbReference>
<feature type="transmembrane region" description="Helical" evidence="5">
    <location>
        <begin position="329"/>
        <end position="346"/>
    </location>
</feature>
<evidence type="ECO:0000256" key="4">
    <source>
        <dbReference type="ARBA" id="ARBA00023136"/>
    </source>
</evidence>
<protein>
    <submittedName>
        <fullName evidence="7">Sodium-independent anion transporter</fullName>
    </submittedName>
</protein>
<dbReference type="InterPro" id="IPR002645">
    <property type="entry name" value="STAS_dom"/>
</dbReference>
<feature type="transmembrane region" description="Helical" evidence="5">
    <location>
        <begin position="257"/>
        <end position="279"/>
    </location>
</feature>
<accession>A0ABN5YRE5</accession>
<feature type="transmembrane region" description="Helical" evidence="5">
    <location>
        <begin position="109"/>
        <end position="127"/>
    </location>
</feature>
<feature type="transmembrane region" description="Helical" evidence="5">
    <location>
        <begin position="386"/>
        <end position="414"/>
    </location>
</feature>
<evidence type="ECO:0000313" key="8">
    <source>
        <dbReference type="Proteomes" id="UP000465609"/>
    </source>
</evidence>
<dbReference type="Pfam" id="PF00916">
    <property type="entry name" value="Sulfate_transp"/>
    <property type="match status" value="1"/>
</dbReference>
<dbReference type="PROSITE" id="PS50801">
    <property type="entry name" value="STAS"/>
    <property type="match status" value="1"/>
</dbReference>
<dbReference type="PANTHER" id="PTHR11814">
    <property type="entry name" value="SULFATE TRANSPORTER"/>
    <property type="match status" value="1"/>
</dbReference>
<dbReference type="CDD" id="cd07042">
    <property type="entry name" value="STAS_SulP_like_sulfate_transporter"/>
    <property type="match status" value="1"/>
</dbReference>
<keyword evidence="2 5" id="KW-0812">Transmembrane</keyword>
<dbReference type="SUPFAM" id="SSF52091">
    <property type="entry name" value="SpoIIaa-like"/>
    <property type="match status" value="1"/>
</dbReference>
<feature type="transmembrane region" description="Helical" evidence="5">
    <location>
        <begin position="353"/>
        <end position="370"/>
    </location>
</feature>
<organism evidence="7 8">
    <name type="scientific">Mycolicibacterium aubagnense</name>
    <dbReference type="NCBI Taxonomy" id="319707"/>
    <lineage>
        <taxon>Bacteria</taxon>
        <taxon>Bacillati</taxon>
        <taxon>Actinomycetota</taxon>
        <taxon>Actinomycetes</taxon>
        <taxon>Mycobacteriales</taxon>
        <taxon>Mycobacteriaceae</taxon>
        <taxon>Mycolicibacterium</taxon>
    </lineage>
</organism>
<proteinExistence type="predicted"/>
<keyword evidence="3 5" id="KW-1133">Transmembrane helix</keyword>
<dbReference type="EMBL" id="AP022577">
    <property type="protein sequence ID" value="BBX82944.1"/>
    <property type="molecule type" value="Genomic_DNA"/>
</dbReference>
<evidence type="ECO:0000256" key="1">
    <source>
        <dbReference type="ARBA" id="ARBA00004141"/>
    </source>
</evidence>
<dbReference type="InterPro" id="IPR036513">
    <property type="entry name" value="STAS_dom_sf"/>
</dbReference>
<sequence>MTITSRAMRWSPIVAQLRSYQFSWLRGDLVAGASVAAYLVPQVMACALLAGMPPLTALWGAVVAQIAYVLFGSSNRLSIGPESSTALLTGTVLIPIAGGDVVLHQALAAVLAGIVGLVCLVGSSARLGFLANLLSRPILIGYITGIAAVMLVGQIGGITGVPLPDERIPAVARAIPDVVRGLHVPTLILAASVLALLFTLDRRAPKLPGPAIAVLAATILASWRSDWFRGAKTLGSVPEPIQAIGLPHLTSDHLSALVLPAIGISIVAFSDAVLTARAFSTPGDQELNPNTELRALGVANIAAGLVRAFPVSASASRTGLARAVGGTTQLYSIAVVLIVSVVASFGRNTLSHIPVAVLGALVIYAAIRMIDVAEYRRLARFRPSELVLACATTVAVLGLGVLNGVLVAVGLSILDLLRRIAHAHDSVLGFVPGLAGMHDVDDYPDAAPLPGLVVYRYDAPLCFANAQDFLSRALAAVDETGGQVDWFILNAEANVEVDLTALDALDRLREDLSQRGIVFGIARVKQHLRDALAAAGLLARIGEDRIFPTLPTAVDAFRNR</sequence>
<dbReference type="Pfam" id="PF01740">
    <property type="entry name" value="STAS"/>
    <property type="match status" value="1"/>
</dbReference>
<keyword evidence="8" id="KW-1185">Reference proteome</keyword>
<dbReference type="RefSeq" id="WP_138230972.1">
    <property type="nucleotide sequence ID" value="NZ_AP022577.1"/>
</dbReference>
<evidence type="ECO:0000256" key="5">
    <source>
        <dbReference type="SAM" id="Phobius"/>
    </source>
</evidence>
<feature type="transmembrane region" description="Helical" evidence="5">
    <location>
        <begin position="181"/>
        <end position="200"/>
    </location>
</feature>
<reference evidence="7 8" key="1">
    <citation type="journal article" date="2019" name="Emerg. Microbes Infect.">
        <title>Comprehensive subspecies identification of 175 nontuberculous mycobacteria species based on 7547 genomic profiles.</title>
        <authorList>
            <person name="Matsumoto Y."/>
            <person name="Kinjo T."/>
            <person name="Motooka D."/>
            <person name="Nabeya D."/>
            <person name="Jung N."/>
            <person name="Uechi K."/>
            <person name="Horii T."/>
            <person name="Iida T."/>
            <person name="Fujita J."/>
            <person name="Nakamura S."/>
        </authorList>
    </citation>
    <scope>NUCLEOTIDE SEQUENCE [LARGE SCALE GENOMIC DNA]</scope>
    <source>
        <strain evidence="7 8">JCM 15296</strain>
    </source>
</reference>
<name>A0ABN5YRE5_9MYCO</name>
<feature type="domain" description="STAS" evidence="6">
    <location>
        <begin position="442"/>
        <end position="557"/>
    </location>
</feature>
<evidence type="ECO:0000313" key="7">
    <source>
        <dbReference type="EMBL" id="BBX82944.1"/>
    </source>
</evidence>
<feature type="transmembrane region" description="Helical" evidence="5">
    <location>
        <begin position="56"/>
        <end position="73"/>
    </location>
</feature>
<evidence type="ECO:0000256" key="2">
    <source>
        <dbReference type="ARBA" id="ARBA00022692"/>
    </source>
</evidence>
<evidence type="ECO:0000259" key="6">
    <source>
        <dbReference type="PROSITE" id="PS50801"/>
    </source>
</evidence>
<feature type="transmembrane region" description="Helical" evidence="5">
    <location>
        <begin position="85"/>
        <end position="103"/>
    </location>
</feature>
<dbReference type="InterPro" id="IPR001902">
    <property type="entry name" value="SLC26A/SulP_fam"/>
</dbReference>
<dbReference type="Proteomes" id="UP000465609">
    <property type="component" value="Chromosome"/>
</dbReference>
<keyword evidence="4 5" id="KW-0472">Membrane</keyword>